<dbReference type="Pfam" id="PF07883">
    <property type="entry name" value="Cupin_2"/>
    <property type="match status" value="1"/>
</dbReference>
<reference evidence="3 4" key="1">
    <citation type="submission" date="2017-02" db="EMBL/GenBank/DDBJ databases">
        <authorList>
            <person name="Peterson S.W."/>
        </authorList>
    </citation>
    <scope>NUCLEOTIDE SEQUENCE [LARGE SCALE GENOMIC DNA]</scope>
    <source>
        <strain evidence="3 4">DSM 16080</strain>
    </source>
</reference>
<dbReference type="InterPro" id="IPR010982">
    <property type="entry name" value="Lambda_DNA-bd_dom_sf"/>
</dbReference>
<dbReference type="Proteomes" id="UP000190027">
    <property type="component" value="Unassembled WGS sequence"/>
</dbReference>
<protein>
    <submittedName>
        <fullName evidence="3">Transcriptional regulator, XRE family with cupin sensor</fullName>
    </submittedName>
</protein>
<dbReference type="InterPro" id="IPR014710">
    <property type="entry name" value="RmlC-like_jellyroll"/>
</dbReference>
<dbReference type="AlphaFoldDB" id="A0A1T4XP31"/>
<dbReference type="Gene3D" id="1.10.260.40">
    <property type="entry name" value="lambda repressor-like DNA-binding domains"/>
    <property type="match status" value="1"/>
</dbReference>
<dbReference type="InterPro" id="IPR013096">
    <property type="entry name" value="Cupin_2"/>
</dbReference>
<dbReference type="RefSeq" id="WP_078717852.1">
    <property type="nucleotide sequence ID" value="NZ_FUYC01000013.1"/>
</dbReference>
<evidence type="ECO:0000313" key="3">
    <source>
        <dbReference type="EMBL" id="SKA91113.1"/>
    </source>
</evidence>
<dbReference type="SUPFAM" id="SSF47413">
    <property type="entry name" value="lambda repressor-like DNA-binding domains"/>
    <property type="match status" value="1"/>
</dbReference>
<accession>A0A1T4XP31</accession>
<dbReference type="GO" id="GO:0003677">
    <property type="term" value="F:DNA binding"/>
    <property type="evidence" value="ECO:0007669"/>
    <property type="project" value="UniProtKB-KW"/>
</dbReference>
<dbReference type="InterPro" id="IPR050807">
    <property type="entry name" value="TransReg_Diox_bact_type"/>
</dbReference>
<dbReference type="SUPFAM" id="SSF51182">
    <property type="entry name" value="RmlC-like cupins"/>
    <property type="match status" value="1"/>
</dbReference>
<dbReference type="InterPro" id="IPR001387">
    <property type="entry name" value="Cro/C1-type_HTH"/>
</dbReference>
<proteinExistence type="predicted"/>
<dbReference type="PANTHER" id="PTHR46797:SF19">
    <property type="entry name" value="BLL2473 PROTEIN"/>
    <property type="match status" value="1"/>
</dbReference>
<feature type="domain" description="HTH cro/C1-type" evidence="2">
    <location>
        <begin position="10"/>
        <end position="64"/>
    </location>
</feature>
<dbReference type="PROSITE" id="PS50943">
    <property type="entry name" value="HTH_CROC1"/>
    <property type="match status" value="1"/>
</dbReference>
<evidence type="ECO:0000313" key="4">
    <source>
        <dbReference type="Proteomes" id="UP000190027"/>
    </source>
</evidence>
<dbReference type="OrthoDB" id="5343295at2"/>
<dbReference type="SMART" id="SM00530">
    <property type="entry name" value="HTH_XRE"/>
    <property type="match status" value="1"/>
</dbReference>
<name>A0A1T4XP31_9BACT</name>
<sequence>MQNGKVGGRVRSYREKAELTRADLAERTGLDESFIRAIEEEDLYPSLQPLVKIARALDVRLGTFMDDQVSRDPLVVRAAERREELTMHHTGEDKAALRFHSLGRGKSDRHMEPFFIEILPESAENVKLSSHEGEEFIVVVSGQVEIRYGQETTILTEGDSVYYNSVVPHHVSAAGGEPAQIYAVIYFPE</sequence>
<keyword evidence="4" id="KW-1185">Reference proteome</keyword>
<dbReference type="PANTHER" id="PTHR46797">
    <property type="entry name" value="HTH-TYPE TRANSCRIPTIONAL REGULATOR"/>
    <property type="match status" value="1"/>
</dbReference>
<evidence type="ECO:0000259" key="2">
    <source>
        <dbReference type="PROSITE" id="PS50943"/>
    </source>
</evidence>
<dbReference type="Gene3D" id="2.60.120.10">
    <property type="entry name" value="Jelly Rolls"/>
    <property type="match status" value="1"/>
</dbReference>
<dbReference type="CDD" id="cd02209">
    <property type="entry name" value="cupin_XRE_C"/>
    <property type="match status" value="1"/>
</dbReference>
<dbReference type="GO" id="GO:0003700">
    <property type="term" value="F:DNA-binding transcription factor activity"/>
    <property type="evidence" value="ECO:0007669"/>
    <property type="project" value="TreeGrafter"/>
</dbReference>
<organism evidence="3 4">
    <name type="scientific">Paucidesulfovibrio gracilis DSM 16080</name>
    <dbReference type="NCBI Taxonomy" id="1121449"/>
    <lineage>
        <taxon>Bacteria</taxon>
        <taxon>Pseudomonadati</taxon>
        <taxon>Thermodesulfobacteriota</taxon>
        <taxon>Desulfovibrionia</taxon>
        <taxon>Desulfovibrionales</taxon>
        <taxon>Desulfovibrionaceae</taxon>
        <taxon>Paucidesulfovibrio</taxon>
    </lineage>
</organism>
<dbReference type="InterPro" id="IPR011051">
    <property type="entry name" value="RmlC_Cupin_sf"/>
</dbReference>
<evidence type="ECO:0000256" key="1">
    <source>
        <dbReference type="ARBA" id="ARBA00023125"/>
    </source>
</evidence>
<dbReference type="EMBL" id="FUYC01000013">
    <property type="protein sequence ID" value="SKA91113.1"/>
    <property type="molecule type" value="Genomic_DNA"/>
</dbReference>
<dbReference type="Pfam" id="PF01381">
    <property type="entry name" value="HTH_3"/>
    <property type="match status" value="1"/>
</dbReference>
<dbReference type="CDD" id="cd00093">
    <property type="entry name" value="HTH_XRE"/>
    <property type="match status" value="1"/>
</dbReference>
<dbReference type="GO" id="GO:0005829">
    <property type="term" value="C:cytosol"/>
    <property type="evidence" value="ECO:0007669"/>
    <property type="project" value="TreeGrafter"/>
</dbReference>
<dbReference type="STRING" id="1121449.SAMN02745704_02308"/>
<keyword evidence="1" id="KW-0238">DNA-binding</keyword>
<gene>
    <name evidence="3" type="ORF">SAMN02745704_02308</name>
</gene>